<accession>A0AAE3IEN7</accession>
<evidence type="ECO:0000313" key="4">
    <source>
        <dbReference type="Proteomes" id="UP001209746"/>
    </source>
</evidence>
<protein>
    <recommendedName>
        <fullName evidence="5">Capsule polysaccharide biosynthesis protein</fullName>
    </recommendedName>
</protein>
<evidence type="ECO:0000313" key="3">
    <source>
        <dbReference type="Proteomes" id="UP001208186"/>
    </source>
</evidence>
<comment type="caution">
    <text evidence="2">The sequence shown here is derived from an EMBL/GenBank/DDBJ whole genome shotgun (WGS) entry which is preliminary data.</text>
</comment>
<name>A0AAE3IEN7_9EURY</name>
<dbReference type="Proteomes" id="UP001209746">
    <property type="component" value="Unassembled WGS sequence"/>
</dbReference>
<sequence length="558" mass="64152">MSGKTLHLVFTESDRPDTGGDEVFEISEDLSEENDWFARLSELTTSQEGIFSYEIFLSHLVHYGNLLTYTQLYSELSKRIERENITHLASHGLEKGYRLVAEDLAEEYDITVEHQQQDQRTLLPTSKILFRFSVLLLFVDQILSILKEQLLSSTSVSQNRPLFLPYPGRYKSMLPIIRQMEHPSNIIVTPLTISWRLLNPVSDWPKAHTTKTLSEFSDLSTIRAELSELFRLQKAVLTDSLELSKNVNEQLEDEYGVRLSRTVEYVCRDTLRRDISLVLSLYLVENAVEQTEPSSVIVGGMNPRDKYMLEIGEKANADLFYIPHSIAYNREIIPQITDTTHFVAGQADKRVIQNQYKEEQLPDIQPIGRPYLDVLAESSNDQSERGEKQRIILGTQPYPDWMRERFVKEVLEVIAQMEYRGDVLIKIHPSESIEYYDNIIGREIDTFDIQIRQGDISSYISRDTTLITINSNVGIESIIAGAYCISYNPFEPFTHPSSYINSEDVPYTTTPKELQKQLETVASTETRKNQIQSIEDSFNFGNSACRIAKRIQERSRSS</sequence>
<organism evidence="2 4">
    <name type="scientific">Halapricum hydrolyticum</name>
    <dbReference type="NCBI Taxonomy" id="2979991"/>
    <lineage>
        <taxon>Archaea</taxon>
        <taxon>Methanobacteriati</taxon>
        <taxon>Methanobacteriota</taxon>
        <taxon>Stenosarchaea group</taxon>
        <taxon>Halobacteria</taxon>
        <taxon>Halobacteriales</taxon>
        <taxon>Haloarculaceae</taxon>
        <taxon>Halapricum</taxon>
    </lineage>
</organism>
<proteinExistence type="predicted"/>
<keyword evidence="3" id="KW-1185">Reference proteome</keyword>
<evidence type="ECO:0000313" key="1">
    <source>
        <dbReference type="EMBL" id="MCU4719620.1"/>
    </source>
</evidence>
<dbReference type="EMBL" id="JAOPKC010000035">
    <property type="protein sequence ID" value="MCU4719620.1"/>
    <property type="molecule type" value="Genomic_DNA"/>
</dbReference>
<reference evidence="2" key="1">
    <citation type="submission" date="2023-02" db="EMBL/GenBank/DDBJ databases">
        <title>Enrichment on poylsaccharides allowed isolation of novel metabolic and taxonomic groups of Haloarchaea.</title>
        <authorList>
            <person name="Sorokin D.Y."/>
            <person name="Elcheninov A.G."/>
            <person name="Khizhniak T.V."/>
            <person name="Kolganova T.V."/>
            <person name="Kublanov I.V."/>
        </authorList>
    </citation>
    <scope>NUCLEOTIDE SEQUENCE</scope>
    <source>
        <strain evidence="1 3">HArc-curdl5-1</strain>
        <strain evidence="2">HArc-curdl7</strain>
    </source>
</reference>
<evidence type="ECO:0000313" key="2">
    <source>
        <dbReference type="EMBL" id="MCU4728531.1"/>
    </source>
</evidence>
<gene>
    <name evidence="2" type="ORF">OB914_16395</name>
    <name evidence="1" type="ORF">OB916_16375</name>
</gene>
<dbReference type="EMBL" id="JAOPKD010000030">
    <property type="protein sequence ID" value="MCU4728531.1"/>
    <property type="molecule type" value="Genomic_DNA"/>
</dbReference>
<dbReference type="AlphaFoldDB" id="A0AAE3IEN7"/>
<dbReference type="RefSeq" id="WP_315910366.1">
    <property type="nucleotide sequence ID" value="NZ_JAOPKC010000035.1"/>
</dbReference>
<evidence type="ECO:0008006" key="5">
    <source>
        <dbReference type="Google" id="ProtNLM"/>
    </source>
</evidence>
<dbReference type="Proteomes" id="UP001208186">
    <property type="component" value="Unassembled WGS sequence"/>
</dbReference>